<accession>A0A0N1HZP4</accession>
<feature type="domain" description="Fatty acid desaturase" evidence="2">
    <location>
        <begin position="132"/>
        <end position="387"/>
    </location>
</feature>
<dbReference type="AlphaFoldDB" id="A0A0N1HZP4"/>
<dbReference type="PIRSF" id="PIRSF015921">
    <property type="entry name" value="FA_sphinglp_des"/>
    <property type="match status" value="1"/>
</dbReference>
<dbReference type="InterPro" id="IPR036400">
    <property type="entry name" value="Cyt_B5-like_heme/steroid_sf"/>
</dbReference>
<dbReference type="CDD" id="cd03506">
    <property type="entry name" value="Delta6-FADS-like"/>
    <property type="match status" value="1"/>
</dbReference>
<organism evidence="3 4">
    <name type="scientific">Leptomonas seymouri</name>
    <dbReference type="NCBI Taxonomy" id="5684"/>
    <lineage>
        <taxon>Eukaryota</taxon>
        <taxon>Discoba</taxon>
        <taxon>Euglenozoa</taxon>
        <taxon>Kinetoplastea</taxon>
        <taxon>Metakinetoplastina</taxon>
        <taxon>Trypanosomatida</taxon>
        <taxon>Trypanosomatidae</taxon>
        <taxon>Leishmaniinae</taxon>
        <taxon>Leptomonas</taxon>
    </lineage>
</organism>
<dbReference type="Pfam" id="PF00487">
    <property type="entry name" value="FA_desaturase"/>
    <property type="match status" value="1"/>
</dbReference>
<dbReference type="InterPro" id="IPR012171">
    <property type="entry name" value="Fatty_acid_desaturase"/>
</dbReference>
<dbReference type="PANTHER" id="PTHR19353">
    <property type="entry name" value="FATTY ACID DESATURASE 2"/>
    <property type="match status" value="1"/>
</dbReference>
<feature type="transmembrane region" description="Helical" evidence="1">
    <location>
        <begin position="104"/>
        <end position="126"/>
    </location>
</feature>
<dbReference type="GO" id="GO:0016717">
    <property type="term" value="F:oxidoreductase activity, acting on paired donors, with oxidation of a pair of donors resulting in the reduction of molecular oxygen to two molecules of water"/>
    <property type="evidence" value="ECO:0007669"/>
    <property type="project" value="TreeGrafter"/>
</dbReference>
<dbReference type="VEuPathDB" id="TriTrypDB:Lsey_0347_0010"/>
<keyword evidence="4" id="KW-1185">Reference proteome</keyword>
<comment type="caution">
    <text evidence="3">The sequence shown here is derived from an EMBL/GenBank/DDBJ whole genome shotgun (WGS) entry which is preliminary data.</text>
</comment>
<evidence type="ECO:0000313" key="4">
    <source>
        <dbReference type="Proteomes" id="UP000038009"/>
    </source>
</evidence>
<feature type="transmembrane region" description="Helical" evidence="1">
    <location>
        <begin position="224"/>
        <end position="246"/>
    </location>
</feature>
<gene>
    <name evidence="3" type="ORF">ABL78_7335</name>
</gene>
<evidence type="ECO:0000256" key="1">
    <source>
        <dbReference type="SAM" id="Phobius"/>
    </source>
</evidence>
<feature type="transmembrane region" description="Helical" evidence="1">
    <location>
        <begin position="287"/>
        <end position="307"/>
    </location>
</feature>
<dbReference type="GO" id="GO:0016020">
    <property type="term" value="C:membrane"/>
    <property type="evidence" value="ECO:0007669"/>
    <property type="project" value="TreeGrafter"/>
</dbReference>
<reference evidence="3 4" key="1">
    <citation type="journal article" date="2015" name="PLoS Pathog.">
        <title>Leptomonas seymouri: Adaptations to the Dixenous Life Cycle Analyzed by Genome Sequencing, Transcriptome Profiling and Co-infection with Leishmania donovani.</title>
        <authorList>
            <person name="Kraeva N."/>
            <person name="Butenko A."/>
            <person name="Hlavacova J."/>
            <person name="Kostygov A."/>
            <person name="Myskova J."/>
            <person name="Grybchuk D."/>
            <person name="Lestinova T."/>
            <person name="Votypka J."/>
            <person name="Volf P."/>
            <person name="Opperdoes F."/>
            <person name="Flegontov P."/>
            <person name="Lukes J."/>
            <person name="Yurchenko V."/>
        </authorList>
    </citation>
    <scope>NUCLEOTIDE SEQUENCE [LARGE SCALE GENOMIC DNA]</scope>
    <source>
        <strain evidence="3 4">ATCC 30220</strain>
    </source>
</reference>
<keyword evidence="1" id="KW-0812">Transmembrane</keyword>
<name>A0A0N1HZP4_LEPSE</name>
<dbReference type="EMBL" id="LJSK01000347">
    <property type="protein sequence ID" value="KPI83621.1"/>
    <property type="molecule type" value="Genomic_DNA"/>
</dbReference>
<feature type="transmembrane region" description="Helical" evidence="1">
    <location>
        <begin position="258"/>
        <end position="275"/>
    </location>
</feature>
<dbReference type="InterPro" id="IPR005804">
    <property type="entry name" value="FA_desaturase_dom"/>
</dbReference>
<dbReference type="GO" id="GO:0006629">
    <property type="term" value="P:lipid metabolic process"/>
    <property type="evidence" value="ECO:0007669"/>
    <property type="project" value="InterPro"/>
</dbReference>
<dbReference type="OMA" id="RECTAIF"/>
<protein>
    <submittedName>
        <fullName evidence="3">Putative Delta-6 fatty acid desaturase</fullName>
    </submittedName>
</protein>
<dbReference type="SUPFAM" id="SSF55856">
    <property type="entry name" value="Cytochrome b5-like heme/steroid binding domain"/>
    <property type="match status" value="1"/>
</dbReference>
<evidence type="ECO:0000259" key="2">
    <source>
        <dbReference type="Pfam" id="PF00487"/>
    </source>
</evidence>
<keyword evidence="1" id="KW-0472">Membrane</keyword>
<proteinExistence type="predicted"/>
<dbReference type="Proteomes" id="UP000038009">
    <property type="component" value="Unassembled WGS sequence"/>
</dbReference>
<evidence type="ECO:0000313" key="3">
    <source>
        <dbReference type="EMBL" id="KPI83621.1"/>
    </source>
</evidence>
<dbReference type="PANTHER" id="PTHR19353:SF75">
    <property type="entry name" value="FATTY ACID DESATURASE, PUTATIVE-RELATED"/>
    <property type="match status" value="1"/>
</dbReference>
<dbReference type="OrthoDB" id="260519at2759"/>
<keyword evidence="1" id="KW-1133">Transmembrane helix</keyword>
<dbReference type="Gene3D" id="3.10.120.10">
    <property type="entry name" value="Cytochrome b5-like heme/steroid binding domain"/>
    <property type="match status" value="1"/>
</dbReference>
<sequence>MATLKKDVLSIDGVYYDTEKIAQMHPGGSMMVRLCNGRECTAIFISYHRRRFPHELYKELQVPTEDVHPNSRIEQREQPSFDNYLELCRKIQPIIATTKGFAPWYYYLKAALWLTIMLGVDLYSLFHHRPYLLTVVQSLSMAMVGLNVQHDANHGALSRDWRVNRVLGLAQDLLGGSSINWIINHDYVHHIYTNEPERDGDLEIPLLRLHSGIPVKLAYCLQQFYVFLLEAVFGPVHVLSNILFLVKGPSAKQRLLKSQWNVSLFMLSILPYRLLCNFLHATSFGDGVTNCLLQYAFGGFYLAYFFLISHNFDGAKKAGTSDGHDFVACQAETSCNFGGWWWGQLNGGLNFQIEHHLFPRVHHGYYVYLAPIVRAFCEQRGITYVHYDTIQENLMSTFRHMEQYGRGEEKVKVL</sequence>